<name>A0A8T2KBJ7_9PIPI</name>
<dbReference type="InterPro" id="IPR009057">
    <property type="entry name" value="Homeodomain-like_sf"/>
</dbReference>
<dbReference type="AlphaFoldDB" id="A0A8T2KBJ7"/>
<dbReference type="SMART" id="SM00389">
    <property type="entry name" value="HOX"/>
    <property type="match status" value="1"/>
</dbReference>
<keyword evidence="15" id="KW-1185">Reference proteome</keyword>
<proteinExistence type="inferred from homology"/>
<sequence length="338" mass="36797">MESLMRLAADFCLCDLPFTSCSFFFLEVALKGGSSFGVSRGVLLMFDQATSMGDGVSEDRSPLCGKSDRVRDKGTRADLECSLRSHSLKDIPVTSTSSPGSSKEEVLDSPSTGEADYCRRILVRDAKGTIREIVLPKGLDLDRPKRTRTSFTAEQLYRLELEFQRCQYVVGRERTELARQLNLSETQVKVWFQNRRTKQKKDQSRDSEKRSTSTSESFATCNILRLLEQGRLLSVPAPPNLISSSPNNISSVNGSSLGTPVSTSPGINSTPPGAAAFTLQVPSLATSVSPRLTAPLCFPGPILGGLHEIPAGYGLGSSAFEPYTRLERKDVSNKKSAS</sequence>
<accession>A0A8T2KBJ7</accession>
<dbReference type="GO" id="GO:0030182">
    <property type="term" value="P:neuron differentiation"/>
    <property type="evidence" value="ECO:0007669"/>
    <property type="project" value="TreeGrafter"/>
</dbReference>
<dbReference type="GO" id="GO:0016055">
    <property type="term" value="P:Wnt signaling pathway"/>
    <property type="evidence" value="ECO:0007669"/>
    <property type="project" value="UniProtKB-KW"/>
</dbReference>
<evidence type="ECO:0000256" key="12">
    <source>
        <dbReference type="SAM" id="MobiDB-lite"/>
    </source>
</evidence>
<evidence type="ECO:0000256" key="7">
    <source>
        <dbReference type="ARBA" id="ARBA00023155"/>
    </source>
</evidence>
<dbReference type="InterPro" id="IPR000047">
    <property type="entry name" value="HTH_motif"/>
</dbReference>
<dbReference type="PANTHER" id="PTHR24339">
    <property type="entry name" value="HOMEOBOX PROTEIN EMX-RELATED"/>
    <property type="match status" value="1"/>
</dbReference>
<dbReference type="FunFam" id="1.10.10.60:FF:000131">
    <property type="entry name" value="Ventral anterior homeobox 2"/>
    <property type="match status" value="1"/>
</dbReference>
<dbReference type="Pfam" id="PF00046">
    <property type="entry name" value="Homeodomain"/>
    <property type="match status" value="1"/>
</dbReference>
<keyword evidence="5" id="KW-0805">Transcription regulation</keyword>
<evidence type="ECO:0000256" key="4">
    <source>
        <dbReference type="ARBA" id="ARBA00022687"/>
    </source>
</evidence>
<dbReference type="PANTHER" id="PTHR24339:SF34">
    <property type="entry name" value="VENTRAL ANTERIOR HOMEOBOX 2"/>
    <property type="match status" value="1"/>
</dbReference>
<dbReference type="Gene3D" id="1.10.10.60">
    <property type="entry name" value="Homeodomain-like"/>
    <property type="match status" value="1"/>
</dbReference>
<evidence type="ECO:0000256" key="5">
    <source>
        <dbReference type="ARBA" id="ARBA00023015"/>
    </source>
</evidence>
<evidence type="ECO:0000256" key="11">
    <source>
        <dbReference type="RuleBase" id="RU000682"/>
    </source>
</evidence>
<dbReference type="CDD" id="cd00086">
    <property type="entry name" value="homeodomain"/>
    <property type="match status" value="1"/>
</dbReference>
<feature type="domain" description="Homeobox" evidence="13">
    <location>
        <begin position="142"/>
        <end position="202"/>
    </location>
</feature>
<dbReference type="GO" id="GO:0000981">
    <property type="term" value="F:DNA-binding transcription factor activity, RNA polymerase II-specific"/>
    <property type="evidence" value="ECO:0007669"/>
    <property type="project" value="InterPro"/>
</dbReference>
<dbReference type="GO" id="GO:0000978">
    <property type="term" value="F:RNA polymerase II cis-regulatory region sequence-specific DNA binding"/>
    <property type="evidence" value="ECO:0007669"/>
    <property type="project" value="TreeGrafter"/>
</dbReference>
<dbReference type="InterPro" id="IPR001356">
    <property type="entry name" value="HD"/>
</dbReference>
<evidence type="ECO:0000256" key="10">
    <source>
        <dbReference type="PROSITE-ProRule" id="PRU00108"/>
    </source>
</evidence>
<keyword evidence="9 10" id="KW-0539">Nucleus</keyword>
<keyword evidence="3" id="KW-0217">Developmental protein</keyword>
<dbReference type="SUPFAM" id="SSF46689">
    <property type="entry name" value="Homeodomain-like"/>
    <property type="match status" value="1"/>
</dbReference>
<reference evidence="14" key="1">
    <citation type="thesis" date="2020" institute="ProQuest LLC" country="789 East Eisenhower Parkway, Ann Arbor, MI, USA">
        <title>Comparative Genomics and Chromosome Evolution.</title>
        <authorList>
            <person name="Mudd A.B."/>
        </authorList>
    </citation>
    <scope>NUCLEOTIDE SEQUENCE</scope>
    <source>
        <strain evidence="14">Female2</strain>
        <tissue evidence="14">Blood</tissue>
    </source>
</reference>
<evidence type="ECO:0000256" key="3">
    <source>
        <dbReference type="ARBA" id="ARBA00022473"/>
    </source>
</evidence>
<evidence type="ECO:0000256" key="9">
    <source>
        <dbReference type="ARBA" id="ARBA00023242"/>
    </source>
</evidence>
<keyword evidence="7 10" id="KW-0371">Homeobox</keyword>
<feature type="compositionally biased region" description="Basic and acidic residues" evidence="12">
    <location>
        <begin position="200"/>
        <end position="211"/>
    </location>
</feature>
<evidence type="ECO:0000256" key="2">
    <source>
        <dbReference type="ARBA" id="ARBA00007397"/>
    </source>
</evidence>
<dbReference type="PROSITE" id="PS50071">
    <property type="entry name" value="HOMEOBOX_2"/>
    <property type="match status" value="1"/>
</dbReference>
<evidence type="ECO:0000313" key="14">
    <source>
        <dbReference type="EMBL" id="KAG8453274.1"/>
    </source>
</evidence>
<dbReference type="OrthoDB" id="6159439at2759"/>
<gene>
    <name evidence="14" type="ORF">GDO86_000055</name>
</gene>
<dbReference type="Proteomes" id="UP000812440">
    <property type="component" value="Chromosome 1"/>
</dbReference>
<keyword evidence="8" id="KW-0804">Transcription</keyword>
<comment type="caution">
    <text evidence="14">The sequence shown here is derived from an EMBL/GenBank/DDBJ whole genome shotgun (WGS) entry which is preliminary data.</text>
</comment>
<dbReference type="PRINTS" id="PR00031">
    <property type="entry name" value="HTHREPRESSR"/>
</dbReference>
<dbReference type="GO" id="GO:0007420">
    <property type="term" value="P:brain development"/>
    <property type="evidence" value="ECO:0007669"/>
    <property type="project" value="TreeGrafter"/>
</dbReference>
<dbReference type="InterPro" id="IPR050877">
    <property type="entry name" value="EMX-VAX-Noto_Homeobox_TFs"/>
</dbReference>
<evidence type="ECO:0000256" key="6">
    <source>
        <dbReference type="ARBA" id="ARBA00023125"/>
    </source>
</evidence>
<dbReference type="GO" id="GO:0005634">
    <property type="term" value="C:nucleus"/>
    <property type="evidence" value="ECO:0007669"/>
    <property type="project" value="UniProtKB-SubCell"/>
</dbReference>
<feature type="region of interest" description="Disordered" evidence="12">
    <location>
        <begin position="90"/>
        <end position="111"/>
    </location>
</feature>
<keyword evidence="4" id="KW-0879">Wnt signaling pathway</keyword>
<keyword evidence="6 10" id="KW-0238">DNA-binding</keyword>
<dbReference type="PROSITE" id="PS00027">
    <property type="entry name" value="HOMEOBOX_1"/>
    <property type="match status" value="1"/>
</dbReference>
<comment type="similarity">
    <text evidence="2">Belongs to the EMX homeobox family.</text>
</comment>
<evidence type="ECO:0000259" key="13">
    <source>
        <dbReference type="PROSITE" id="PS50071"/>
    </source>
</evidence>
<organism evidence="14 15">
    <name type="scientific">Hymenochirus boettgeri</name>
    <name type="common">Congo dwarf clawed frog</name>
    <dbReference type="NCBI Taxonomy" id="247094"/>
    <lineage>
        <taxon>Eukaryota</taxon>
        <taxon>Metazoa</taxon>
        <taxon>Chordata</taxon>
        <taxon>Craniata</taxon>
        <taxon>Vertebrata</taxon>
        <taxon>Euteleostomi</taxon>
        <taxon>Amphibia</taxon>
        <taxon>Batrachia</taxon>
        <taxon>Anura</taxon>
        <taxon>Pipoidea</taxon>
        <taxon>Pipidae</taxon>
        <taxon>Pipinae</taxon>
        <taxon>Hymenochirus</taxon>
    </lineage>
</organism>
<comment type="subcellular location">
    <subcellularLocation>
        <location evidence="1 10 11">Nucleus</location>
    </subcellularLocation>
</comment>
<feature type="DNA-binding region" description="Homeobox" evidence="10">
    <location>
        <begin position="144"/>
        <end position="203"/>
    </location>
</feature>
<evidence type="ECO:0000256" key="1">
    <source>
        <dbReference type="ARBA" id="ARBA00004123"/>
    </source>
</evidence>
<evidence type="ECO:0000313" key="15">
    <source>
        <dbReference type="Proteomes" id="UP000812440"/>
    </source>
</evidence>
<feature type="region of interest" description="Disordered" evidence="12">
    <location>
        <begin position="195"/>
        <end position="214"/>
    </location>
</feature>
<dbReference type="InterPro" id="IPR017970">
    <property type="entry name" value="Homeobox_CS"/>
</dbReference>
<protein>
    <recommendedName>
        <fullName evidence="13">Homeobox domain-containing protein</fullName>
    </recommendedName>
</protein>
<dbReference type="EMBL" id="JAACNH010000001">
    <property type="protein sequence ID" value="KAG8453274.1"/>
    <property type="molecule type" value="Genomic_DNA"/>
</dbReference>
<evidence type="ECO:0000256" key="8">
    <source>
        <dbReference type="ARBA" id="ARBA00023163"/>
    </source>
</evidence>